<evidence type="ECO:0000259" key="5">
    <source>
        <dbReference type="PROSITE" id="PS50977"/>
    </source>
</evidence>
<dbReference type="PANTHER" id="PTHR30055">
    <property type="entry name" value="HTH-TYPE TRANSCRIPTIONAL REGULATOR RUTR"/>
    <property type="match status" value="1"/>
</dbReference>
<dbReference type="EMBL" id="BAABJQ010000015">
    <property type="protein sequence ID" value="GAA5191395.1"/>
    <property type="molecule type" value="Genomic_DNA"/>
</dbReference>
<dbReference type="Pfam" id="PF00440">
    <property type="entry name" value="TetR_N"/>
    <property type="match status" value="1"/>
</dbReference>
<dbReference type="Gene3D" id="1.10.357.10">
    <property type="entry name" value="Tetracycline Repressor, domain 2"/>
    <property type="match status" value="1"/>
</dbReference>
<dbReference type="SUPFAM" id="SSF46689">
    <property type="entry name" value="Homeodomain-like"/>
    <property type="match status" value="1"/>
</dbReference>
<keyword evidence="1" id="KW-0805">Transcription regulation</keyword>
<evidence type="ECO:0000256" key="3">
    <source>
        <dbReference type="ARBA" id="ARBA00023163"/>
    </source>
</evidence>
<dbReference type="PANTHER" id="PTHR30055:SF234">
    <property type="entry name" value="HTH-TYPE TRANSCRIPTIONAL REGULATOR BETI"/>
    <property type="match status" value="1"/>
</dbReference>
<reference evidence="7" key="1">
    <citation type="journal article" date="2019" name="Int. J. Syst. Evol. Microbiol.">
        <title>The Global Catalogue of Microorganisms (GCM) 10K type strain sequencing project: providing services to taxonomists for standard genome sequencing and annotation.</title>
        <authorList>
            <consortium name="The Broad Institute Genomics Platform"/>
            <consortium name="The Broad Institute Genome Sequencing Center for Infectious Disease"/>
            <person name="Wu L."/>
            <person name="Ma J."/>
        </authorList>
    </citation>
    <scope>NUCLEOTIDE SEQUENCE [LARGE SCALE GENOMIC DNA]</scope>
    <source>
        <strain evidence="7">JCM 18304</strain>
    </source>
</reference>
<sequence length="186" mass="20573">MTGEDTSARDQLLAATIDHVAQHGLADTSLRSLAAAIGTSHRMLIYHFGSKEGLLVEVVRAVEARQRETLDALRANEADSLADVMRLLWRDVSDPSRWPHERLFFEMYGRALQGRPGTEPLLEGVVEPWLDKAAQVGARHGLDPQTTRARARLGVATVRGLLLDLLATGDRAGVDRAMEEFISFYE</sequence>
<keyword evidence="7" id="KW-1185">Reference proteome</keyword>
<keyword evidence="3" id="KW-0804">Transcription</keyword>
<evidence type="ECO:0000256" key="1">
    <source>
        <dbReference type="ARBA" id="ARBA00023015"/>
    </source>
</evidence>
<evidence type="ECO:0000256" key="4">
    <source>
        <dbReference type="PROSITE-ProRule" id="PRU00335"/>
    </source>
</evidence>
<dbReference type="InterPro" id="IPR009057">
    <property type="entry name" value="Homeodomain-like_sf"/>
</dbReference>
<evidence type="ECO:0000313" key="6">
    <source>
        <dbReference type="EMBL" id="GAA5191395.1"/>
    </source>
</evidence>
<organism evidence="6 7">
    <name type="scientific">Rugosimonospora acidiphila</name>
    <dbReference type="NCBI Taxonomy" id="556531"/>
    <lineage>
        <taxon>Bacteria</taxon>
        <taxon>Bacillati</taxon>
        <taxon>Actinomycetota</taxon>
        <taxon>Actinomycetes</taxon>
        <taxon>Micromonosporales</taxon>
        <taxon>Micromonosporaceae</taxon>
        <taxon>Rugosimonospora</taxon>
    </lineage>
</organism>
<dbReference type="InterPro" id="IPR001647">
    <property type="entry name" value="HTH_TetR"/>
</dbReference>
<feature type="domain" description="HTH tetR-type" evidence="5">
    <location>
        <begin position="6"/>
        <end position="66"/>
    </location>
</feature>
<proteinExistence type="predicted"/>
<dbReference type="PROSITE" id="PS50977">
    <property type="entry name" value="HTH_TETR_2"/>
    <property type="match status" value="1"/>
</dbReference>
<dbReference type="RefSeq" id="WP_345633159.1">
    <property type="nucleotide sequence ID" value="NZ_BAABJQ010000015.1"/>
</dbReference>
<feature type="DNA-binding region" description="H-T-H motif" evidence="4">
    <location>
        <begin position="29"/>
        <end position="48"/>
    </location>
</feature>
<name>A0ABP9S6A3_9ACTN</name>
<dbReference type="InterPro" id="IPR050109">
    <property type="entry name" value="HTH-type_TetR-like_transc_reg"/>
</dbReference>
<dbReference type="Proteomes" id="UP001501570">
    <property type="component" value="Unassembled WGS sequence"/>
</dbReference>
<accession>A0ABP9S6A3</accession>
<gene>
    <name evidence="6" type="ORF">GCM10023322_48690</name>
</gene>
<comment type="caution">
    <text evidence="6">The sequence shown here is derived from an EMBL/GenBank/DDBJ whole genome shotgun (WGS) entry which is preliminary data.</text>
</comment>
<protein>
    <submittedName>
        <fullName evidence="6">TetR/AcrR family transcriptional regulator</fullName>
    </submittedName>
</protein>
<keyword evidence="2 4" id="KW-0238">DNA-binding</keyword>
<evidence type="ECO:0000256" key="2">
    <source>
        <dbReference type="ARBA" id="ARBA00023125"/>
    </source>
</evidence>
<evidence type="ECO:0000313" key="7">
    <source>
        <dbReference type="Proteomes" id="UP001501570"/>
    </source>
</evidence>